<dbReference type="Gene3D" id="1.20.120.530">
    <property type="entry name" value="GntR ligand-binding domain-like"/>
    <property type="match status" value="1"/>
</dbReference>
<dbReference type="InterPro" id="IPR000524">
    <property type="entry name" value="Tscrpt_reg_HTH_GntR"/>
</dbReference>
<dbReference type="Pfam" id="PF07729">
    <property type="entry name" value="FCD"/>
    <property type="match status" value="1"/>
</dbReference>
<dbReference type="SMART" id="SM00895">
    <property type="entry name" value="FCD"/>
    <property type="match status" value="1"/>
</dbReference>
<dbReference type="RefSeq" id="WP_124081016.1">
    <property type="nucleotide sequence ID" value="NZ_UWPJ01000027.1"/>
</dbReference>
<dbReference type="InterPro" id="IPR036388">
    <property type="entry name" value="WH-like_DNA-bd_sf"/>
</dbReference>
<dbReference type="EMBL" id="UWPJ01000027">
    <property type="protein sequence ID" value="VCU71450.1"/>
    <property type="molecule type" value="Genomic_DNA"/>
</dbReference>
<dbReference type="PROSITE" id="PS50949">
    <property type="entry name" value="HTH_GNTR"/>
    <property type="match status" value="1"/>
</dbReference>
<evidence type="ECO:0000256" key="2">
    <source>
        <dbReference type="ARBA" id="ARBA00023125"/>
    </source>
</evidence>
<dbReference type="PANTHER" id="PTHR43537">
    <property type="entry name" value="TRANSCRIPTIONAL REGULATOR, GNTR FAMILY"/>
    <property type="match status" value="1"/>
</dbReference>
<organism evidence="5 6">
    <name type="scientific">Pigmentiphaga humi</name>
    <dbReference type="NCBI Taxonomy" id="2478468"/>
    <lineage>
        <taxon>Bacteria</taxon>
        <taxon>Pseudomonadati</taxon>
        <taxon>Pseudomonadota</taxon>
        <taxon>Betaproteobacteria</taxon>
        <taxon>Burkholderiales</taxon>
        <taxon>Alcaligenaceae</taxon>
        <taxon>Pigmentiphaga</taxon>
    </lineage>
</organism>
<gene>
    <name evidence="5" type="primary">csiR_13</name>
    <name evidence="5" type="ORF">PIGHUM_03534</name>
</gene>
<evidence type="ECO:0000256" key="1">
    <source>
        <dbReference type="ARBA" id="ARBA00023015"/>
    </source>
</evidence>
<name>A0A3P4B761_9BURK</name>
<dbReference type="SUPFAM" id="SSF48008">
    <property type="entry name" value="GntR ligand-binding domain-like"/>
    <property type="match status" value="1"/>
</dbReference>
<keyword evidence="3" id="KW-0804">Transcription</keyword>
<evidence type="ECO:0000313" key="6">
    <source>
        <dbReference type="Proteomes" id="UP000277294"/>
    </source>
</evidence>
<dbReference type="Pfam" id="PF00392">
    <property type="entry name" value="GntR"/>
    <property type="match status" value="1"/>
</dbReference>
<dbReference type="GO" id="GO:0003677">
    <property type="term" value="F:DNA binding"/>
    <property type="evidence" value="ECO:0007669"/>
    <property type="project" value="UniProtKB-KW"/>
</dbReference>
<feature type="domain" description="HTH gntR-type" evidence="4">
    <location>
        <begin position="5"/>
        <end position="72"/>
    </location>
</feature>
<dbReference type="PANTHER" id="PTHR43537:SF49">
    <property type="entry name" value="TRANSCRIPTIONAL REGULATORY PROTEIN"/>
    <property type="match status" value="1"/>
</dbReference>
<dbReference type="InterPro" id="IPR008920">
    <property type="entry name" value="TF_FadR/GntR_C"/>
</dbReference>
<evidence type="ECO:0000313" key="5">
    <source>
        <dbReference type="EMBL" id="VCU71450.1"/>
    </source>
</evidence>
<keyword evidence="6" id="KW-1185">Reference proteome</keyword>
<dbReference type="GO" id="GO:0003700">
    <property type="term" value="F:DNA-binding transcription factor activity"/>
    <property type="evidence" value="ECO:0007669"/>
    <property type="project" value="InterPro"/>
</dbReference>
<dbReference type="SMART" id="SM00345">
    <property type="entry name" value="HTH_GNTR"/>
    <property type="match status" value="1"/>
</dbReference>
<keyword evidence="2" id="KW-0238">DNA-binding</keyword>
<evidence type="ECO:0000256" key="3">
    <source>
        <dbReference type="ARBA" id="ARBA00023163"/>
    </source>
</evidence>
<dbReference type="InterPro" id="IPR011711">
    <property type="entry name" value="GntR_C"/>
</dbReference>
<sequence length="233" mass="26458">MQPNEQQLAAVVDILEEDIVLGRLRPHQELVEDVLMQRFDIKRHLARAAILDLTAKGLVVKPRNKSARVKDYSPEEVHWIYDVRITLCRRAVETMPLPGTPELLRELRDVHAAHGAAVAERRLRDVRLHNDSFHDLVFGACGNPYLIADIERYNRLSDPIRSTGISRPEWLARAVAEHAAMVDAIERGDRAELSRLVVEHMLPVRDAWLAARQLLVPEAFQFGRGVEEAELPG</sequence>
<dbReference type="Proteomes" id="UP000277294">
    <property type="component" value="Unassembled WGS sequence"/>
</dbReference>
<dbReference type="OrthoDB" id="8903404at2"/>
<dbReference type="Gene3D" id="1.10.10.10">
    <property type="entry name" value="Winged helix-like DNA-binding domain superfamily/Winged helix DNA-binding domain"/>
    <property type="match status" value="1"/>
</dbReference>
<dbReference type="SUPFAM" id="SSF46785">
    <property type="entry name" value="Winged helix' DNA-binding domain"/>
    <property type="match status" value="1"/>
</dbReference>
<dbReference type="AlphaFoldDB" id="A0A3P4B761"/>
<keyword evidence="1" id="KW-0805">Transcription regulation</keyword>
<evidence type="ECO:0000259" key="4">
    <source>
        <dbReference type="PROSITE" id="PS50949"/>
    </source>
</evidence>
<dbReference type="InterPro" id="IPR036390">
    <property type="entry name" value="WH_DNA-bd_sf"/>
</dbReference>
<reference evidence="5 6" key="1">
    <citation type="submission" date="2018-10" db="EMBL/GenBank/DDBJ databases">
        <authorList>
            <person name="Criscuolo A."/>
        </authorList>
    </citation>
    <scope>NUCLEOTIDE SEQUENCE [LARGE SCALE GENOMIC DNA]</scope>
    <source>
        <strain evidence="5">DnA1</strain>
    </source>
</reference>
<proteinExistence type="predicted"/>
<accession>A0A3P4B761</accession>
<protein>
    <submittedName>
        <fullName evidence="5">HTH-type transcriptional repressor CsiR</fullName>
    </submittedName>
</protein>